<accession>A0A165AY19</accession>
<dbReference type="SMART" id="SM00220">
    <property type="entry name" value="S_TKc"/>
    <property type="match status" value="1"/>
</dbReference>
<feature type="non-terminal residue" evidence="2">
    <location>
        <position position="307"/>
    </location>
</feature>
<dbReference type="AlphaFoldDB" id="A0A165AY19"/>
<dbReference type="Proteomes" id="UP000077266">
    <property type="component" value="Unassembled WGS sequence"/>
</dbReference>
<dbReference type="InterPro" id="IPR000719">
    <property type="entry name" value="Prot_kinase_dom"/>
</dbReference>
<dbReference type="Gene3D" id="1.10.510.10">
    <property type="entry name" value="Transferase(Phosphotransferase) domain 1"/>
    <property type="match status" value="1"/>
</dbReference>
<name>A0A165AY19_EXIGL</name>
<keyword evidence="3" id="KW-1185">Reference proteome</keyword>
<dbReference type="STRING" id="1314781.A0A165AY19"/>
<protein>
    <recommendedName>
        <fullName evidence="1">Protein kinase domain-containing protein</fullName>
    </recommendedName>
</protein>
<feature type="domain" description="Protein kinase" evidence="1">
    <location>
        <begin position="22"/>
        <end position="307"/>
    </location>
</feature>
<dbReference type="GO" id="GO:0005524">
    <property type="term" value="F:ATP binding"/>
    <property type="evidence" value="ECO:0007669"/>
    <property type="project" value="InterPro"/>
</dbReference>
<dbReference type="InterPro" id="IPR011009">
    <property type="entry name" value="Kinase-like_dom_sf"/>
</dbReference>
<dbReference type="SUPFAM" id="SSF56112">
    <property type="entry name" value="Protein kinase-like (PK-like)"/>
    <property type="match status" value="1"/>
</dbReference>
<feature type="non-terminal residue" evidence="2">
    <location>
        <position position="1"/>
    </location>
</feature>
<evidence type="ECO:0000259" key="1">
    <source>
        <dbReference type="PROSITE" id="PS50011"/>
    </source>
</evidence>
<gene>
    <name evidence="2" type="ORF">EXIGLDRAFT_586319</name>
</gene>
<dbReference type="OrthoDB" id="5987198at2759"/>
<evidence type="ECO:0000313" key="2">
    <source>
        <dbReference type="EMBL" id="KZV79517.1"/>
    </source>
</evidence>
<sequence length="307" mass="35665">YELKTAEKFWRDIQPYLLSKGYRLRPRYAPGWVAPWIGTDIYPRHFEDHISLLFPGVIDARREVDDAQVAIKWIPHAEHTRDEFAIHQFVSTPAMQADPRNHCNPLLDSFPHPTIPDGIFVVMPWLDDIIGLPLEHVNEVVDMMLQVFEGLVFLHEHRIAHRDCTGWNIMQDATSAFPGRRCHPLQIKYSEDLQTDLQTYWDPLPRCMCSFRYYFIDFGLSTRFEGPGPYRVTGAMGRDPSPPELSETVPYDPFKLDVFVLGNNYLQRYVNKCTNLNFLRPLLLHMTRADPDSRPTAEEALRALRAV</sequence>
<reference evidence="2 3" key="1">
    <citation type="journal article" date="2016" name="Mol. Biol. Evol.">
        <title>Comparative Genomics of Early-Diverging Mushroom-Forming Fungi Provides Insights into the Origins of Lignocellulose Decay Capabilities.</title>
        <authorList>
            <person name="Nagy L.G."/>
            <person name="Riley R."/>
            <person name="Tritt A."/>
            <person name="Adam C."/>
            <person name="Daum C."/>
            <person name="Floudas D."/>
            <person name="Sun H."/>
            <person name="Yadav J.S."/>
            <person name="Pangilinan J."/>
            <person name="Larsson K.H."/>
            <person name="Matsuura K."/>
            <person name="Barry K."/>
            <person name="Labutti K."/>
            <person name="Kuo R."/>
            <person name="Ohm R.A."/>
            <person name="Bhattacharya S.S."/>
            <person name="Shirouzu T."/>
            <person name="Yoshinaga Y."/>
            <person name="Martin F.M."/>
            <person name="Grigoriev I.V."/>
            <person name="Hibbett D.S."/>
        </authorList>
    </citation>
    <scope>NUCLEOTIDE SEQUENCE [LARGE SCALE GENOMIC DNA]</scope>
    <source>
        <strain evidence="2 3">HHB12029</strain>
    </source>
</reference>
<dbReference type="PROSITE" id="PS50011">
    <property type="entry name" value="PROTEIN_KINASE_DOM"/>
    <property type="match status" value="1"/>
</dbReference>
<dbReference type="InParanoid" id="A0A165AY19"/>
<dbReference type="EMBL" id="KV426599">
    <property type="protein sequence ID" value="KZV79517.1"/>
    <property type="molecule type" value="Genomic_DNA"/>
</dbReference>
<proteinExistence type="predicted"/>
<evidence type="ECO:0000313" key="3">
    <source>
        <dbReference type="Proteomes" id="UP000077266"/>
    </source>
</evidence>
<dbReference type="GO" id="GO:0004672">
    <property type="term" value="F:protein kinase activity"/>
    <property type="evidence" value="ECO:0007669"/>
    <property type="project" value="InterPro"/>
</dbReference>
<organism evidence="2 3">
    <name type="scientific">Exidia glandulosa HHB12029</name>
    <dbReference type="NCBI Taxonomy" id="1314781"/>
    <lineage>
        <taxon>Eukaryota</taxon>
        <taxon>Fungi</taxon>
        <taxon>Dikarya</taxon>
        <taxon>Basidiomycota</taxon>
        <taxon>Agaricomycotina</taxon>
        <taxon>Agaricomycetes</taxon>
        <taxon>Auriculariales</taxon>
        <taxon>Exidiaceae</taxon>
        <taxon>Exidia</taxon>
    </lineage>
</organism>